<proteinExistence type="predicted"/>
<dbReference type="EMBL" id="JAAAMV010000009">
    <property type="protein sequence ID" value="NBD24960.1"/>
    <property type="molecule type" value="Genomic_DNA"/>
</dbReference>
<accession>A0ABW9XQN1</accession>
<dbReference type="Proteomes" id="UP000665561">
    <property type="component" value="Unassembled WGS sequence"/>
</dbReference>
<dbReference type="RefSeq" id="WP_161743764.1">
    <property type="nucleotide sequence ID" value="NZ_JAAAMV010000009.1"/>
</dbReference>
<evidence type="ECO:0000313" key="1">
    <source>
        <dbReference type="EMBL" id="NBD24960.1"/>
    </source>
</evidence>
<protein>
    <recommendedName>
        <fullName evidence="3">S1 motif domain-containing protein</fullName>
    </recommendedName>
</protein>
<keyword evidence="2" id="KW-1185">Reference proteome</keyword>
<comment type="caution">
    <text evidence="1">The sequence shown here is derived from an EMBL/GenBank/DDBJ whole genome shotgun (WGS) entry which is preliminary data.</text>
</comment>
<reference evidence="1 2" key="1">
    <citation type="submission" date="2020-01" db="EMBL/GenBank/DDBJ databases">
        <title>Paenibacillus soybeanensis sp. nov. isolated from the nodules of soybean (Glycine max(L.) Merr).</title>
        <authorList>
            <person name="Wang H."/>
        </authorList>
    </citation>
    <scope>NUCLEOTIDE SEQUENCE [LARGE SCALE GENOMIC DNA]</scope>
    <source>
        <strain evidence="1 2">T1</strain>
    </source>
</reference>
<sequence length="99" mass="10876">MFARIEIAVCIARKLNALRSYKGGGLALDDGNKNDELDAYASLEGLVSKHRDIAHIHIDGHFAELRQGSDYVLKPGQLIEAAVHSLDERGLMKANGRYS</sequence>
<gene>
    <name evidence="1" type="ORF">GT019_13830</name>
</gene>
<name>A0ABW9XQN1_9BACL</name>
<organism evidence="1 2">
    <name type="scientific">Paenibacillus glycinis</name>
    <dbReference type="NCBI Taxonomy" id="2697035"/>
    <lineage>
        <taxon>Bacteria</taxon>
        <taxon>Bacillati</taxon>
        <taxon>Bacillota</taxon>
        <taxon>Bacilli</taxon>
        <taxon>Bacillales</taxon>
        <taxon>Paenibacillaceae</taxon>
        <taxon>Paenibacillus</taxon>
    </lineage>
</organism>
<evidence type="ECO:0008006" key="3">
    <source>
        <dbReference type="Google" id="ProtNLM"/>
    </source>
</evidence>
<evidence type="ECO:0000313" key="2">
    <source>
        <dbReference type="Proteomes" id="UP000665561"/>
    </source>
</evidence>